<feature type="region of interest" description="Disordered" evidence="1">
    <location>
        <begin position="777"/>
        <end position="1021"/>
    </location>
</feature>
<feature type="compositionally biased region" description="Pro residues" evidence="1">
    <location>
        <begin position="1388"/>
        <end position="1402"/>
    </location>
</feature>
<feature type="compositionally biased region" description="Basic and acidic residues" evidence="1">
    <location>
        <begin position="522"/>
        <end position="557"/>
    </location>
</feature>
<feature type="region of interest" description="Disordered" evidence="1">
    <location>
        <begin position="254"/>
        <end position="682"/>
    </location>
</feature>
<feature type="compositionally biased region" description="Basic and acidic residues" evidence="1">
    <location>
        <begin position="565"/>
        <end position="631"/>
    </location>
</feature>
<feature type="compositionally biased region" description="Acidic residues" evidence="1">
    <location>
        <begin position="1078"/>
        <end position="1099"/>
    </location>
</feature>
<feature type="region of interest" description="Disordered" evidence="1">
    <location>
        <begin position="1"/>
        <end position="57"/>
    </location>
</feature>
<feature type="compositionally biased region" description="Acidic residues" evidence="1">
    <location>
        <begin position="942"/>
        <end position="957"/>
    </location>
</feature>
<feature type="compositionally biased region" description="Low complexity" evidence="1">
    <location>
        <begin position="1052"/>
        <end position="1077"/>
    </location>
</feature>
<feature type="region of interest" description="Disordered" evidence="1">
    <location>
        <begin position="1178"/>
        <end position="1201"/>
    </location>
</feature>
<feature type="compositionally biased region" description="Basic and acidic residues" evidence="1">
    <location>
        <begin position="399"/>
        <end position="423"/>
    </location>
</feature>
<feature type="compositionally biased region" description="Polar residues" evidence="1">
    <location>
        <begin position="1100"/>
        <end position="1112"/>
    </location>
</feature>
<feature type="compositionally biased region" description="Polar residues" evidence="1">
    <location>
        <begin position="266"/>
        <end position="276"/>
    </location>
</feature>
<accession>A0AB39ZBB8</accession>
<feature type="compositionally biased region" description="Basic and acidic residues" evidence="1">
    <location>
        <begin position="1113"/>
        <end position="1130"/>
    </location>
</feature>
<feature type="region of interest" description="Disordered" evidence="1">
    <location>
        <begin position="188"/>
        <end position="236"/>
    </location>
</feature>
<feature type="compositionally biased region" description="Basic and acidic residues" evidence="1">
    <location>
        <begin position="1408"/>
        <end position="1422"/>
    </location>
</feature>
<feature type="compositionally biased region" description="Basic and acidic residues" evidence="1">
    <location>
        <begin position="877"/>
        <end position="893"/>
    </location>
</feature>
<gene>
    <name evidence="3" type="primary">l(3)psg2</name>
</gene>
<dbReference type="RefSeq" id="XP_016932068.4">
    <property type="nucleotide sequence ID" value="XM_017076579.4"/>
</dbReference>
<feature type="region of interest" description="Disordered" evidence="1">
    <location>
        <begin position="1042"/>
        <end position="1130"/>
    </location>
</feature>
<feature type="compositionally biased region" description="Basic and acidic residues" evidence="1">
    <location>
        <begin position="454"/>
        <end position="469"/>
    </location>
</feature>
<proteinExistence type="predicted"/>
<feature type="compositionally biased region" description="Basic and acidic residues" evidence="1">
    <location>
        <begin position="255"/>
        <end position="265"/>
    </location>
</feature>
<feature type="compositionally biased region" description="Pro residues" evidence="1">
    <location>
        <begin position="203"/>
        <end position="218"/>
    </location>
</feature>
<dbReference type="GeneID" id="108011443"/>
<feature type="region of interest" description="Disordered" evidence="1">
    <location>
        <begin position="1921"/>
        <end position="1967"/>
    </location>
</feature>
<feature type="compositionally biased region" description="Basic residues" evidence="1">
    <location>
        <begin position="1440"/>
        <end position="1458"/>
    </location>
</feature>
<feature type="compositionally biased region" description="Basic and acidic residues" evidence="1">
    <location>
        <begin position="777"/>
        <end position="813"/>
    </location>
</feature>
<feature type="compositionally biased region" description="Polar residues" evidence="1">
    <location>
        <begin position="899"/>
        <end position="915"/>
    </location>
</feature>
<feature type="compositionally biased region" description="Basic residues" evidence="1">
    <location>
        <begin position="443"/>
        <end position="453"/>
    </location>
</feature>
<feature type="compositionally biased region" description="Basic and acidic residues" evidence="1">
    <location>
        <begin position="277"/>
        <end position="378"/>
    </location>
</feature>
<feature type="compositionally biased region" description="Basic and acidic residues" evidence="1">
    <location>
        <begin position="838"/>
        <end position="870"/>
    </location>
</feature>
<evidence type="ECO:0000313" key="2">
    <source>
        <dbReference type="Proteomes" id="UP001652628"/>
    </source>
</evidence>
<dbReference type="PANTHER" id="PTHR23184">
    <property type="entry name" value="TETRATRICOPEPTIDE REPEAT PROTEIN 14"/>
    <property type="match status" value="1"/>
</dbReference>
<keyword evidence="2" id="KW-1185">Reference proteome</keyword>
<protein>
    <submittedName>
        <fullName evidence="3">Serine/arginine repetitive matrix protein 2</fullName>
    </submittedName>
</protein>
<evidence type="ECO:0000313" key="3">
    <source>
        <dbReference type="RefSeq" id="XP_016932068.4"/>
    </source>
</evidence>
<feature type="compositionally biased region" description="Basic and acidic residues" evidence="1">
    <location>
        <begin position="645"/>
        <end position="666"/>
    </location>
</feature>
<feature type="region of interest" description="Disordered" evidence="1">
    <location>
        <begin position="1240"/>
        <end position="1467"/>
    </location>
</feature>
<feature type="compositionally biased region" description="Low complexity" evidence="1">
    <location>
        <begin position="827"/>
        <end position="837"/>
    </location>
</feature>
<feature type="compositionally biased region" description="Basic and acidic residues" evidence="1">
    <location>
        <begin position="110"/>
        <end position="128"/>
    </location>
</feature>
<dbReference type="InterPro" id="IPR039190">
    <property type="entry name" value="TTC14"/>
</dbReference>
<reference evidence="3" key="1">
    <citation type="submission" date="2025-08" db="UniProtKB">
        <authorList>
            <consortium name="RefSeq"/>
        </authorList>
    </citation>
    <scope>IDENTIFICATION</scope>
</reference>
<evidence type="ECO:0000256" key="1">
    <source>
        <dbReference type="SAM" id="MobiDB-lite"/>
    </source>
</evidence>
<sequence>MSQATGGSVAGMEDQAPGHLAKPTEDLQDIDTNSLEPGEVVTPPHLHPGSPAIKKQLSKDLMISKTLRKMPVGTLELARMENGSLGTPKTQPEEADDSEGLYSDSDSSGEDLKNLEDVQKARKEKQEEAEAAAHPQAPPTPFLGINPLRFHMRAPCFDFPRMGFMPRMARGGPMTRGMRPLFFGRPPMQNRMGAPMMAGSPNQGPPPGAYGPQNPPGPGDNNNSGRSKRPQSDVVWTALQPPVSFVFNLVTECSNSKHEKCRSKSEPATQNSTEAPSETKDKTTEQLNEIDRSRGKTREKSPHRDADRGKTRERTQERNQNRGKTKERSKERDLSRGKTSEKSKDRDLGRGKAREKSRDRDSIRGKNRDRSQERNQDRAKKRKRSKEKEQTEGESETTAIDRTRGQAKDRSRERDPTRPKTPERSQVGDQSRGKTMDREQSRAKSRKRSRSREKRREKSKEKLGDKENNRVLSSEKLNEKTKVHRDKSKVESQDKYKETHEEGPNKKRREKSKEKVRKRSKEKSPRKIHDKTTEKISDVKQIKDLKEKPSERKKDTLPEQLVETLDERSKDKQRKRSGEKLTAKGLKESGKDKSRDHSREKSKERYVEKRSDLSKAKEFGTSREKGVDRSRRAATPHDSSYKNALEIDHGSRKKSEPSSSWEDREGTPPTTPPHVHIHLTPTGEIQKPKCFDIFAESPPRLNTAVTAPAVSIERSTTPPLKATPISIPIAQISKPDKLAPLLKASEIHSRIGALLEDSDLHLDALLATKEQLFRRTNEYKERKEAPKEIKTEPLSKNRDRRSGGEKAEVDHHINQTRHINPFKRESVLSGKKSSSRPSSKERRLHRNDSGCEENWDKDLERERNQSHDNHQSGSQPRRSDEYRNLSIKIEKDLTPPPQQKSFTVTTIKTERNSTPPRKAEREVLVRNGAVAANAPPPANEQESPDTDDYIDNWENDDSMASMPKNAPPVTPTPTPNPIVSLNATPLPPPAAQFNGDDEDSNALWNANSTPPPRTKDGNLATSNIHEIYDKFMNSIKMSNEDLEPDILETSKNSSLSNSAADESSSGTETSSTSSSSSESEEDSSSDNEDDNENSSDEESLVTSGNSITNQDDTSGKEQQQKKNNVSKDLRKLKSLEDNLARIQMMRENYDAGDEISEELLKMESLFLMQRNAIMDKYRKQELKNNSSEDQQPIDEQENVQKEVEAQQSAFPVNNIFNANREAIKLTISPLKLTRKPAIFDKDEPEQPEPSKLSEEPPKAPLQKPPKEIAIVKPTIVKSRSKSRTLRSPPPPTGSRRRSRSRSISRNRSRRRGSRVRSRSPSPRRWRPPSPRRGSRYAKRIGGVTVGGTKIGRSRSRSLTRSRTRSRSPNRRRRALPIGGNRKRSSLSPIPPKMAGPRSPPPPRLRRSLSRDRERERERDRFSRSRSPLPFKPPSPPMRRSWSKSRSPTRRRSFSRSRSRSISPRSRSLGDESFVNYFEENQGMEAAAYYYNMSLMQQENQDTMGEGYDAYAAYMDSAYNMEQAYAQYSEDYSNSYGDYMGEVSSSPQPPGSVLRELPMAPMVPMESIPPTAPIASMPPMMPLSSVMPVAVQKGNVLEIVPSGDDTTEVEDTPLPVAIEEPVEDNSKPKRKSVNFVDNVLPTYESDNEDRAFVGMAVERALRKYQERRAQAAAKLQQIRDELLALPAPPPPLTPKPANLEKAVLVQKKPKFRYFHFDPLKGAIVKSHARMLRSPNRPPFDPKHFAMLMKTGRLPQMPPGFLRLRPPIIPAHVDAATRAVMLKEFFSKHPPPPLPMPMPLPDGMPYYLSGPPPMPSGAVLSPVPINVLPQPIPVLDGSGYQGYPQPVAMVPSPVPVPVPVPLPVPVPVPSNPTPPPAMIPPYFTPPPLPELPTLPELPSQFTVNSVPTITEIMPVDILQKLGPLPKTLDVDDGGTASPEEASNDLKESETKPAEQPVVDIQPQLLVETK</sequence>
<feature type="compositionally biased region" description="Basic residues" evidence="1">
    <location>
        <begin position="1351"/>
        <end position="1384"/>
    </location>
</feature>
<feature type="compositionally biased region" description="Basic residues" evidence="1">
    <location>
        <begin position="1294"/>
        <end position="1326"/>
    </location>
</feature>
<feature type="compositionally biased region" description="Basic and acidic residues" evidence="1">
    <location>
        <begin position="488"/>
        <end position="505"/>
    </location>
</feature>
<feature type="compositionally biased region" description="Pro residues" evidence="1">
    <location>
        <begin position="965"/>
        <end position="976"/>
    </location>
</feature>
<feature type="compositionally biased region" description="Basic residues" evidence="1">
    <location>
        <begin position="506"/>
        <end position="521"/>
    </location>
</feature>
<feature type="compositionally biased region" description="Basic and acidic residues" evidence="1">
    <location>
        <begin position="431"/>
        <end position="442"/>
    </location>
</feature>
<feature type="compositionally biased region" description="Basic and acidic residues" evidence="1">
    <location>
        <begin position="1941"/>
        <end position="1950"/>
    </location>
</feature>
<feature type="region of interest" description="Disordered" evidence="1">
    <location>
        <begin position="79"/>
        <end position="145"/>
    </location>
</feature>
<name>A0AB39ZBB8_DROSZ</name>
<organism evidence="2 3">
    <name type="scientific">Drosophila suzukii</name>
    <name type="common">Spotted-wing drosophila fruit fly</name>
    <dbReference type="NCBI Taxonomy" id="28584"/>
    <lineage>
        <taxon>Eukaryota</taxon>
        <taxon>Metazoa</taxon>
        <taxon>Ecdysozoa</taxon>
        <taxon>Arthropoda</taxon>
        <taxon>Hexapoda</taxon>
        <taxon>Insecta</taxon>
        <taxon>Pterygota</taxon>
        <taxon>Neoptera</taxon>
        <taxon>Endopterygota</taxon>
        <taxon>Diptera</taxon>
        <taxon>Brachycera</taxon>
        <taxon>Muscomorpha</taxon>
        <taxon>Ephydroidea</taxon>
        <taxon>Drosophilidae</taxon>
        <taxon>Drosophila</taxon>
        <taxon>Sophophora</taxon>
    </lineage>
</organism>
<dbReference type="Proteomes" id="UP001652628">
    <property type="component" value="Chromosome 3"/>
</dbReference>